<keyword evidence="5" id="KW-1185">Reference proteome</keyword>
<dbReference type="PANTHER" id="PTHR45747:SF4">
    <property type="entry name" value="HISTONE-LYSINE N-METHYLTRANSFERASE E(Z)"/>
    <property type="match status" value="1"/>
</dbReference>
<dbReference type="InterPro" id="IPR045318">
    <property type="entry name" value="EZH1/2-like"/>
</dbReference>
<dbReference type="InterPro" id="IPR046341">
    <property type="entry name" value="SET_dom_sf"/>
</dbReference>
<dbReference type="Gene3D" id="2.170.270.10">
    <property type="entry name" value="SET domain"/>
    <property type="match status" value="1"/>
</dbReference>
<dbReference type="OrthoDB" id="6141102at2759"/>
<dbReference type="STRING" id="745531.A0A0C3SFB9"/>
<dbReference type="EMBL" id="KN840443">
    <property type="protein sequence ID" value="KIP11815.1"/>
    <property type="molecule type" value="Genomic_DNA"/>
</dbReference>
<dbReference type="GO" id="GO:0003682">
    <property type="term" value="F:chromatin binding"/>
    <property type="evidence" value="ECO:0007669"/>
    <property type="project" value="TreeGrafter"/>
</dbReference>
<evidence type="ECO:0000256" key="1">
    <source>
        <dbReference type="ARBA" id="ARBA00023015"/>
    </source>
</evidence>
<evidence type="ECO:0000313" key="4">
    <source>
        <dbReference type="EMBL" id="KIP11815.1"/>
    </source>
</evidence>
<reference evidence="4 5" key="1">
    <citation type="journal article" date="2014" name="PLoS Genet.">
        <title>Analysis of the Phlebiopsis gigantea genome, transcriptome and secretome provides insight into its pioneer colonization strategies of wood.</title>
        <authorList>
            <person name="Hori C."/>
            <person name="Ishida T."/>
            <person name="Igarashi K."/>
            <person name="Samejima M."/>
            <person name="Suzuki H."/>
            <person name="Master E."/>
            <person name="Ferreira P."/>
            <person name="Ruiz-Duenas F.J."/>
            <person name="Held B."/>
            <person name="Canessa P."/>
            <person name="Larrondo L.F."/>
            <person name="Schmoll M."/>
            <person name="Druzhinina I.S."/>
            <person name="Kubicek C.P."/>
            <person name="Gaskell J.A."/>
            <person name="Kersten P."/>
            <person name="St John F."/>
            <person name="Glasner J."/>
            <person name="Sabat G."/>
            <person name="Splinter BonDurant S."/>
            <person name="Syed K."/>
            <person name="Yadav J."/>
            <person name="Mgbeahuruike A.C."/>
            <person name="Kovalchuk A."/>
            <person name="Asiegbu F.O."/>
            <person name="Lackner G."/>
            <person name="Hoffmeister D."/>
            <person name="Rencoret J."/>
            <person name="Gutierrez A."/>
            <person name="Sun H."/>
            <person name="Lindquist E."/>
            <person name="Barry K."/>
            <person name="Riley R."/>
            <person name="Grigoriev I.V."/>
            <person name="Henrissat B."/>
            <person name="Kues U."/>
            <person name="Berka R.M."/>
            <person name="Martinez A.T."/>
            <person name="Covert S.F."/>
            <person name="Blanchette R.A."/>
            <person name="Cullen D."/>
        </authorList>
    </citation>
    <scope>NUCLEOTIDE SEQUENCE [LARGE SCALE GENOMIC DNA]</scope>
    <source>
        <strain evidence="4 5">11061_1 CR5-6</strain>
    </source>
</reference>
<dbReference type="SUPFAM" id="SSF82199">
    <property type="entry name" value="SET domain"/>
    <property type="match status" value="1"/>
</dbReference>
<dbReference type="InterPro" id="IPR001214">
    <property type="entry name" value="SET_dom"/>
</dbReference>
<gene>
    <name evidence="4" type="ORF">PHLGIDRAFT_416813</name>
</gene>
<dbReference type="AlphaFoldDB" id="A0A0C3SFB9"/>
<evidence type="ECO:0000313" key="5">
    <source>
        <dbReference type="Proteomes" id="UP000053257"/>
    </source>
</evidence>
<evidence type="ECO:0000259" key="3">
    <source>
        <dbReference type="PROSITE" id="PS50280"/>
    </source>
</evidence>
<dbReference type="Proteomes" id="UP000053257">
    <property type="component" value="Unassembled WGS sequence"/>
</dbReference>
<dbReference type="Pfam" id="PF00856">
    <property type="entry name" value="SET"/>
    <property type="match status" value="1"/>
</dbReference>
<dbReference type="PANTHER" id="PTHR45747">
    <property type="entry name" value="HISTONE-LYSINE N-METHYLTRANSFERASE E(Z)"/>
    <property type="match status" value="1"/>
</dbReference>
<dbReference type="GO" id="GO:0035098">
    <property type="term" value="C:ESC/E(Z) complex"/>
    <property type="evidence" value="ECO:0007669"/>
    <property type="project" value="TreeGrafter"/>
</dbReference>
<dbReference type="PROSITE" id="PS50280">
    <property type="entry name" value="SET"/>
    <property type="match status" value="1"/>
</dbReference>
<sequence>MHDWECNAELCGHLSTLILNNDGLLCHNRDMQSNTLGPFEIKSGSFGLGAYAIEEIAKNTFIGEYTCEIYDSSTIELHSPYQKHSKYNYAFDLVDKSLIGDALSVGNGTRYINHSSAEINIKPRIKLVNAEHKIAFYSTRKIARGEELLFDYGKDYWKGQEL</sequence>
<keyword evidence="2" id="KW-0804">Transcription</keyword>
<dbReference type="SMART" id="SM00317">
    <property type="entry name" value="SET"/>
    <property type="match status" value="1"/>
</dbReference>
<dbReference type="GO" id="GO:0031507">
    <property type="term" value="P:heterochromatin formation"/>
    <property type="evidence" value="ECO:0007669"/>
    <property type="project" value="TreeGrafter"/>
</dbReference>
<name>A0A0C3SFB9_PHLG1</name>
<dbReference type="GO" id="GO:0046976">
    <property type="term" value="F:histone H3K27 methyltransferase activity"/>
    <property type="evidence" value="ECO:0007669"/>
    <property type="project" value="TreeGrafter"/>
</dbReference>
<organism evidence="4 5">
    <name type="scientific">Phlebiopsis gigantea (strain 11061_1 CR5-6)</name>
    <name type="common">White-rot fungus</name>
    <name type="synonym">Peniophora gigantea</name>
    <dbReference type="NCBI Taxonomy" id="745531"/>
    <lineage>
        <taxon>Eukaryota</taxon>
        <taxon>Fungi</taxon>
        <taxon>Dikarya</taxon>
        <taxon>Basidiomycota</taxon>
        <taxon>Agaricomycotina</taxon>
        <taxon>Agaricomycetes</taxon>
        <taxon>Polyporales</taxon>
        <taxon>Phanerochaetaceae</taxon>
        <taxon>Phlebiopsis</taxon>
    </lineage>
</organism>
<feature type="domain" description="SET" evidence="3">
    <location>
        <begin position="32"/>
        <end position="153"/>
    </location>
</feature>
<keyword evidence="1" id="KW-0805">Transcription regulation</keyword>
<protein>
    <recommendedName>
        <fullName evidence="3">SET domain-containing protein</fullName>
    </recommendedName>
</protein>
<accession>A0A0C3SFB9</accession>
<evidence type="ECO:0000256" key="2">
    <source>
        <dbReference type="ARBA" id="ARBA00023163"/>
    </source>
</evidence>
<proteinExistence type="predicted"/>
<dbReference type="HOGENOM" id="CLU_020840_9_1_1"/>